<name>A0A933L0F5_9HYPH</name>
<dbReference type="EMBL" id="JACRAF010000005">
    <property type="protein sequence ID" value="MBI4920463.1"/>
    <property type="molecule type" value="Genomic_DNA"/>
</dbReference>
<dbReference type="AlphaFoldDB" id="A0A933L0F5"/>
<sequence length="222" mass="23234">MTTPAAAVPHKRDGHSIGYNLGAIAVVAALCGLGLAYAIDAAGRQGRAAVGASSTMVRTLGGKDLEIPASWFRAGQNDGTGFAKQVDLFVSLPLGPDGAARRIDVTLMPRSRVRPSASLLDGVYLHEFMPEQLSGPPGLIGKPLVAREGYENETVWYDALSSSPFVAKCSAPVAEGQPGRCLRAVYLGPGIAAVYGFDVDVLGNWKTFDAEIRPLLAQIGAL</sequence>
<evidence type="ECO:0000313" key="2">
    <source>
        <dbReference type="EMBL" id="MBI4920463.1"/>
    </source>
</evidence>
<evidence type="ECO:0000256" key="1">
    <source>
        <dbReference type="SAM" id="Phobius"/>
    </source>
</evidence>
<keyword evidence="1" id="KW-0472">Membrane</keyword>
<feature type="transmembrane region" description="Helical" evidence="1">
    <location>
        <begin position="17"/>
        <end position="39"/>
    </location>
</feature>
<gene>
    <name evidence="2" type="ORF">HY834_01840</name>
</gene>
<keyword evidence="1" id="KW-1133">Transmembrane helix</keyword>
<reference evidence="2" key="1">
    <citation type="submission" date="2020-07" db="EMBL/GenBank/DDBJ databases">
        <title>Huge and variable diversity of episymbiotic CPR bacteria and DPANN archaea in groundwater ecosystems.</title>
        <authorList>
            <person name="He C.Y."/>
            <person name="Keren R."/>
            <person name="Whittaker M."/>
            <person name="Farag I.F."/>
            <person name="Doudna J."/>
            <person name="Cate J.H.D."/>
            <person name="Banfield J.F."/>
        </authorList>
    </citation>
    <scope>NUCLEOTIDE SEQUENCE</scope>
    <source>
        <strain evidence="2">NC_groundwater_1586_Pr3_B-0.1um_66_15</strain>
    </source>
</reference>
<keyword evidence="1" id="KW-0812">Transmembrane</keyword>
<protein>
    <submittedName>
        <fullName evidence="2">Uncharacterized protein</fullName>
    </submittedName>
</protein>
<accession>A0A933L0F5</accession>
<dbReference type="Proteomes" id="UP000782610">
    <property type="component" value="Unassembled WGS sequence"/>
</dbReference>
<organism evidence="2 3">
    <name type="scientific">Devosia nanyangense</name>
    <dbReference type="NCBI Taxonomy" id="1228055"/>
    <lineage>
        <taxon>Bacteria</taxon>
        <taxon>Pseudomonadati</taxon>
        <taxon>Pseudomonadota</taxon>
        <taxon>Alphaproteobacteria</taxon>
        <taxon>Hyphomicrobiales</taxon>
        <taxon>Devosiaceae</taxon>
        <taxon>Devosia</taxon>
    </lineage>
</organism>
<proteinExistence type="predicted"/>
<comment type="caution">
    <text evidence="2">The sequence shown here is derived from an EMBL/GenBank/DDBJ whole genome shotgun (WGS) entry which is preliminary data.</text>
</comment>
<evidence type="ECO:0000313" key="3">
    <source>
        <dbReference type="Proteomes" id="UP000782610"/>
    </source>
</evidence>